<dbReference type="FunFam" id="3.40.1160.10:FF:000007">
    <property type="entry name" value="Carbamate kinase"/>
    <property type="match status" value="1"/>
</dbReference>
<evidence type="ECO:0000256" key="5">
    <source>
        <dbReference type="ARBA" id="ARBA00048467"/>
    </source>
</evidence>
<dbReference type="NCBIfam" id="NF009008">
    <property type="entry name" value="PRK12354.1"/>
    <property type="match status" value="1"/>
</dbReference>
<dbReference type="OrthoDB" id="9766717at2"/>
<comment type="caution">
    <text evidence="8">The sequence shown here is derived from an EMBL/GenBank/DDBJ whole genome shotgun (WGS) entry which is preliminary data.</text>
</comment>
<comment type="similarity">
    <text evidence="1 6">Belongs to the carbamate kinase family.</text>
</comment>
<dbReference type="CDD" id="cd04235">
    <property type="entry name" value="AAK_CK"/>
    <property type="match status" value="1"/>
</dbReference>
<evidence type="ECO:0000259" key="7">
    <source>
        <dbReference type="Pfam" id="PF00696"/>
    </source>
</evidence>
<dbReference type="PANTHER" id="PTHR30409:SF1">
    <property type="entry name" value="CARBAMATE KINASE-RELATED"/>
    <property type="match status" value="1"/>
</dbReference>
<evidence type="ECO:0000313" key="8">
    <source>
        <dbReference type="EMBL" id="TCO20477.1"/>
    </source>
</evidence>
<dbReference type="Proteomes" id="UP000294508">
    <property type="component" value="Unassembled WGS sequence"/>
</dbReference>
<protein>
    <recommendedName>
        <fullName evidence="2 6">Carbamate kinase</fullName>
    </recommendedName>
</protein>
<keyword evidence="4 6" id="KW-0418">Kinase</keyword>
<dbReference type="GO" id="GO:0019546">
    <property type="term" value="P:L-arginine deiminase pathway"/>
    <property type="evidence" value="ECO:0007669"/>
    <property type="project" value="TreeGrafter"/>
</dbReference>
<name>A0A4R2H4P8_9ACTN</name>
<accession>A0A4R2H4P8</accession>
<proteinExistence type="inferred from homology"/>
<dbReference type="PIRSF" id="PIRSF000723">
    <property type="entry name" value="Carbamate_kin"/>
    <property type="match status" value="1"/>
</dbReference>
<dbReference type="GO" id="GO:0005829">
    <property type="term" value="C:cytosol"/>
    <property type="evidence" value="ECO:0007669"/>
    <property type="project" value="TreeGrafter"/>
</dbReference>
<dbReference type="AlphaFoldDB" id="A0A4R2H4P8"/>
<dbReference type="InterPro" id="IPR003964">
    <property type="entry name" value="Carb_kinase"/>
</dbReference>
<evidence type="ECO:0000256" key="1">
    <source>
        <dbReference type="ARBA" id="ARBA00011066"/>
    </source>
</evidence>
<evidence type="ECO:0000313" key="9">
    <source>
        <dbReference type="Proteomes" id="UP000294508"/>
    </source>
</evidence>
<evidence type="ECO:0000256" key="2">
    <source>
        <dbReference type="ARBA" id="ARBA00013070"/>
    </source>
</evidence>
<gene>
    <name evidence="8" type="ORF">EV652_112223</name>
</gene>
<dbReference type="RefSeq" id="WP_132212993.1">
    <property type="nucleotide sequence ID" value="NZ_SLWN01000012.1"/>
</dbReference>
<evidence type="ECO:0000256" key="3">
    <source>
        <dbReference type="ARBA" id="ARBA00022679"/>
    </source>
</evidence>
<evidence type="ECO:0000256" key="4">
    <source>
        <dbReference type="ARBA" id="ARBA00022777"/>
    </source>
</evidence>
<keyword evidence="3 6" id="KW-0808">Transferase</keyword>
<dbReference type="Pfam" id="PF00696">
    <property type="entry name" value="AA_kinase"/>
    <property type="match status" value="1"/>
</dbReference>
<comment type="catalytic activity">
    <reaction evidence="5">
        <text>hydrogencarbonate + NH4(+) + ATP = carbamoyl phosphate + ADP + H2O + H(+)</text>
        <dbReference type="Rhea" id="RHEA:10152"/>
        <dbReference type="ChEBI" id="CHEBI:15377"/>
        <dbReference type="ChEBI" id="CHEBI:15378"/>
        <dbReference type="ChEBI" id="CHEBI:17544"/>
        <dbReference type="ChEBI" id="CHEBI:28938"/>
        <dbReference type="ChEBI" id="CHEBI:30616"/>
        <dbReference type="ChEBI" id="CHEBI:58228"/>
        <dbReference type="ChEBI" id="CHEBI:456216"/>
        <dbReference type="EC" id="2.7.2.2"/>
    </reaction>
</comment>
<feature type="domain" description="Aspartate/glutamate/uridylate kinase" evidence="7">
    <location>
        <begin position="1"/>
        <end position="276"/>
    </location>
</feature>
<dbReference type="InterPro" id="IPR001048">
    <property type="entry name" value="Asp/Glu/Uridylate_kinase"/>
</dbReference>
<reference evidence="8 9" key="1">
    <citation type="journal article" date="2015" name="Stand. Genomic Sci.">
        <title>Genomic Encyclopedia of Bacterial and Archaeal Type Strains, Phase III: the genomes of soil and plant-associated and newly described type strains.</title>
        <authorList>
            <person name="Whitman W.B."/>
            <person name="Woyke T."/>
            <person name="Klenk H.P."/>
            <person name="Zhou Y."/>
            <person name="Lilburn T.G."/>
            <person name="Beck B.J."/>
            <person name="De Vos P."/>
            <person name="Vandamme P."/>
            <person name="Eisen J.A."/>
            <person name="Garrity G."/>
            <person name="Hugenholtz P."/>
            <person name="Kyrpides N.C."/>
        </authorList>
    </citation>
    <scope>NUCLEOTIDE SEQUENCE [LARGE SCALE GENOMIC DNA]</scope>
    <source>
        <strain evidence="8 9">VKM Ac-2572</strain>
    </source>
</reference>
<dbReference type="SUPFAM" id="SSF53633">
    <property type="entry name" value="Carbamate kinase-like"/>
    <property type="match status" value="1"/>
</dbReference>
<sequence>MRIVIALGGNALLRRGERPDADVQVAHLAAAAPALAKVAEDNEVVIVHGNGPQVGLLALESFADTSLSKPYPLSDLVAETQGVIGYWIQQALTNAGLSRRAVTLVTQTVVDAYDPAFNEPTKYVGSGYTEERARELALTSGWSVYQDGTEWRRVVPSPAPQRVLELDAAELLLQNGVTVILAGGGGVPVIEGPTGLSGVEAVVDKDATAALIAIELRADLLVMLTDVPAVYLDYGTPAQRALGKVDTRMLASHNFPAGSMGPKITAARHFVETTRASAAIGSLDDTTAVISGNAGTQIRFAG</sequence>
<dbReference type="GO" id="GO:0008804">
    <property type="term" value="F:carbamate kinase activity"/>
    <property type="evidence" value="ECO:0007669"/>
    <property type="project" value="UniProtKB-EC"/>
</dbReference>
<dbReference type="InterPro" id="IPR036393">
    <property type="entry name" value="AceGlu_kinase-like_sf"/>
</dbReference>
<keyword evidence="9" id="KW-1185">Reference proteome</keyword>
<evidence type="ECO:0000256" key="6">
    <source>
        <dbReference type="PIRNR" id="PIRNR000723"/>
    </source>
</evidence>
<dbReference type="EMBL" id="SLWN01000012">
    <property type="protein sequence ID" value="TCO20477.1"/>
    <property type="molecule type" value="Genomic_DNA"/>
</dbReference>
<dbReference type="PANTHER" id="PTHR30409">
    <property type="entry name" value="CARBAMATE KINASE"/>
    <property type="match status" value="1"/>
</dbReference>
<organism evidence="8 9">
    <name type="scientific">Kribbella steppae</name>
    <dbReference type="NCBI Taxonomy" id="2512223"/>
    <lineage>
        <taxon>Bacteria</taxon>
        <taxon>Bacillati</taxon>
        <taxon>Actinomycetota</taxon>
        <taxon>Actinomycetes</taxon>
        <taxon>Propionibacteriales</taxon>
        <taxon>Kribbellaceae</taxon>
        <taxon>Kribbella</taxon>
    </lineage>
</organism>
<dbReference type="PRINTS" id="PR01469">
    <property type="entry name" value="CARBMTKINASE"/>
</dbReference>
<dbReference type="Gene3D" id="3.40.1160.10">
    <property type="entry name" value="Acetylglutamate kinase-like"/>
    <property type="match status" value="1"/>
</dbReference>